<gene>
    <name evidence="1" type="ORF">MILVUS5_LOCUS21298</name>
</gene>
<dbReference type="Proteomes" id="UP001177021">
    <property type="component" value="Unassembled WGS sequence"/>
</dbReference>
<protein>
    <submittedName>
        <fullName evidence="1">Uncharacterized protein</fullName>
    </submittedName>
</protein>
<evidence type="ECO:0000313" key="2">
    <source>
        <dbReference type="Proteomes" id="UP001177021"/>
    </source>
</evidence>
<keyword evidence="2" id="KW-1185">Reference proteome</keyword>
<proteinExistence type="predicted"/>
<accession>A0ACB0K9V2</accession>
<dbReference type="EMBL" id="CASHSV030000206">
    <property type="protein sequence ID" value="CAJ2654067.1"/>
    <property type="molecule type" value="Genomic_DNA"/>
</dbReference>
<organism evidence="1 2">
    <name type="scientific">Trifolium pratense</name>
    <name type="common">Red clover</name>
    <dbReference type="NCBI Taxonomy" id="57577"/>
    <lineage>
        <taxon>Eukaryota</taxon>
        <taxon>Viridiplantae</taxon>
        <taxon>Streptophyta</taxon>
        <taxon>Embryophyta</taxon>
        <taxon>Tracheophyta</taxon>
        <taxon>Spermatophyta</taxon>
        <taxon>Magnoliopsida</taxon>
        <taxon>eudicotyledons</taxon>
        <taxon>Gunneridae</taxon>
        <taxon>Pentapetalae</taxon>
        <taxon>rosids</taxon>
        <taxon>fabids</taxon>
        <taxon>Fabales</taxon>
        <taxon>Fabaceae</taxon>
        <taxon>Papilionoideae</taxon>
        <taxon>50 kb inversion clade</taxon>
        <taxon>NPAAA clade</taxon>
        <taxon>Hologalegina</taxon>
        <taxon>IRL clade</taxon>
        <taxon>Trifolieae</taxon>
        <taxon>Trifolium</taxon>
    </lineage>
</organism>
<reference evidence="1" key="1">
    <citation type="submission" date="2023-10" db="EMBL/GenBank/DDBJ databases">
        <authorList>
            <person name="Rodriguez Cubillos JULIANA M."/>
            <person name="De Vega J."/>
        </authorList>
    </citation>
    <scope>NUCLEOTIDE SEQUENCE</scope>
</reference>
<name>A0ACB0K9V2_TRIPR</name>
<evidence type="ECO:0000313" key="1">
    <source>
        <dbReference type="EMBL" id="CAJ2654067.1"/>
    </source>
</evidence>
<sequence length="357" mass="39696">MTILKPIALFILILCTILVVAQSKNVQPNNANDLNLIEQTCKKTPNYALCIQYLKPYSSETTVNSLAIIMFTTMYYKAHETKIKIHRLLEELDPRDPFHRRVPLTECSDIYESISADAASGANELKRPPTHTKVVEYCANDAKYKANLCEHKFHGGGINSIHSLLILQTCVVEMKTLKPIALFILILCTTLVIAQSKNVQPNKANDLIEQTCKKTPNYALCIQYLKPYHNSSETTVNGLAIIMFRIMKDKAFDTKGKIDTLISDILPRDPFVPKAPLVECNDLYESIIVADVTRAINALQGSPDLKLAESCANDANNKANICELKFKNGDSPLTDDNNDMNDAAKLAAAIVRVSSNH</sequence>
<comment type="caution">
    <text evidence="1">The sequence shown here is derived from an EMBL/GenBank/DDBJ whole genome shotgun (WGS) entry which is preliminary data.</text>
</comment>